<evidence type="ECO:0000313" key="3">
    <source>
        <dbReference type="Proteomes" id="UP000008022"/>
    </source>
</evidence>
<feature type="region of interest" description="Disordered" evidence="1">
    <location>
        <begin position="34"/>
        <end position="60"/>
    </location>
</feature>
<dbReference type="EnsemblPlants" id="ORUFI08G07910.1">
    <property type="protein sequence ID" value="ORUFI08G07910.1"/>
    <property type="gene ID" value="ORUFI08G07910"/>
</dbReference>
<proteinExistence type="predicted"/>
<sequence length="85" mass="8819">MAALPHVRRQAASCRCAISAPSAILSAASATAAAGRRQASARARSTAPSPPGLHGEQSAINHEDIMHANDYQKLRLEEAEASQAS</sequence>
<dbReference type="AlphaFoldDB" id="A0A0E0QFZ8"/>
<dbReference type="Gramene" id="ORUFI08G07910.1">
    <property type="protein sequence ID" value="ORUFI08G07910.1"/>
    <property type="gene ID" value="ORUFI08G07910"/>
</dbReference>
<accession>A0A0E0QFZ8</accession>
<keyword evidence="3" id="KW-1185">Reference proteome</keyword>
<reference evidence="3" key="1">
    <citation type="submission" date="2013-06" db="EMBL/GenBank/DDBJ databases">
        <authorList>
            <person name="Zhao Q."/>
        </authorList>
    </citation>
    <scope>NUCLEOTIDE SEQUENCE</scope>
    <source>
        <strain evidence="3">cv. W1943</strain>
    </source>
</reference>
<evidence type="ECO:0000256" key="1">
    <source>
        <dbReference type="SAM" id="MobiDB-lite"/>
    </source>
</evidence>
<reference evidence="2" key="2">
    <citation type="submission" date="2015-06" db="UniProtKB">
        <authorList>
            <consortium name="EnsemblPlants"/>
        </authorList>
    </citation>
    <scope>IDENTIFICATION</scope>
</reference>
<organism evidence="2 3">
    <name type="scientific">Oryza rufipogon</name>
    <name type="common">Brownbeard rice</name>
    <name type="synonym">Asian wild rice</name>
    <dbReference type="NCBI Taxonomy" id="4529"/>
    <lineage>
        <taxon>Eukaryota</taxon>
        <taxon>Viridiplantae</taxon>
        <taxon>Streptophyta</taxon>
        <taxon>Embryophyta</taxon>
        <taxon>Tracheophyta</taxon>
        <taxon>Spermatophyta</taxon>
        <taxon>Magnoliopsida</taxon>
        <taxon>Liliopsida</taxon>
        <taxon>Poales</taxon>
        <taxon>Poaceae</taxon>
        <taxon>BOP clade</taxon>
        <taxon>Oryzoideae</taxon>
        <taxon>Oryzeae</taxon>
        <taxon>Oryzinae</taxon>
        <taxon>Oryza</taxon>
    </lineage>
</organism>
<protein>
    <submittedName>
        <fullName evidence="2">Uncharacterized protein</fullName>
    </submittedName>
</protein>
<feature type="compositionally biased region" description="Low complexity" evidence="1">
    <location>
        <begin position="34"/>
        <end position="47"/>
    </location>
</feature>
<name>A0A0E0QFZ8_ORYRU</name>
<dbReference type="Proteomes" id="UP000008022">
    <property type="component" value="Unassembled WGS sequence"/>
</dbReference>
<dbReference type="HOGENOM" id="CLU_158259_0_0_1"/>
<evidence type="ECO:0000313" key="2">
    <source>
        <dbReference type="EnsemblPlants" id="ORUFI08G07910.1"/>
    </source>
</evidence>